<evidence type="ECO:0008006" key="3">
    <source>
        <dbReference type="Google" id="ProtNLM"/>
    </source>
</evidence>
<dbReference type="AlphaFoldDB" id="A0A8E6B7U0"/>
<proteinExistence type="predicted"/>
<dbReference type="KEGG" id="tsph:KIH39_06090"/>
<dbReference type="SUPFAM" id="SSF53474">
    <property type="entry name" value="alpha/beta-Hydrolases"/>
    <property type="match status" value="1"/>
</dbReference>
<dbReference type="PANTHER" id="PTHR42103">
    <property type="entry name" value="ALPHA/BETA-HYDROLASES SUPERFAMILY PROTEIN"/>
    <property type="match status" value="1"/>
</dbReference>
<gene>
    <name evidence="1" type="ORF">KIH39_06090</name>
</gene>
<dbReference type="Proteomes" id="UP000676194">
    <property type="component" value="Chromosome"/>
</dbReference>
<evidence type="ECO:0000313" key="2">
    <source>
        <dbReference type="Proteomes" id="UP000676194"/>
    </source>
</evidence>
<name>A0A8E6B7U0_9BACT</name>
<reference evidence="1" key="1">
    <citation type="submission" date="2021-05" db="EMBL/GenBank/DDBJ databases">
        <title>Complete genome sequence of the cellulolytic planctomycete Telmatocola sphagniphila SP2T and characterization of the first cellulase from planctomycetes.</title>
        <authorList>
            <person name="Rakitin A.L."/>
            <person name="Beletsky A.V."/>
            <person name="Naumoff D.G."/>
            <person name="Kulichevskaya I.S."/>
            <person name="Mardanov A.V."/>
            <person name="Ravin N.V."/>
            <person name="Dedysh S.N."/>
        </authorList>
    </citation>
    <scope>NUCLEOTIDE SEQUENCE</scope>
    <source>
        <strain evidence="1">SP2T</strain>
    </source>
</reference>
<dbReference type="Gene3D" id="3.40.50.1820">
    <property type="entry name" value="alpha/beta hydrolase"/>
    <property type="match status" value="1"/>
</dbReference>
<dbReference type="PANTHER" id="PTHR42103:SF2">
    <property type="entry name" value="AB HYDROLASE-1 DOMAIN-CONTAINING PROTEIN"/>
    <property type="match status" value="1"/>
</dbReference>
<keyword evidence="2" id="KW-1185">Reference proteome</keyword>
<protein>
    <recommendedName>
        <fullName evidence="3">Serine aminopeptidase S33 domain-containing protein</fullName>
    </recommendedName>
</protein>
<dbReference type="InterPro" id="IPR029058">
    <property type="entry name" value="AB_hydrolase_fold"/>
</dbReference>
<evidence type="ECO:0000313" key="1">
    <source>
        <dbReference type="EMBL" id="QVL33478.1"/>
    </source>
</evidence>
<dbReference type="RefSeq" id="WP_213498367.1">
    <property type="nucleotide sequence ID" value="NZ_CP074694.1"/>
</dbReference>
<dbReference type="EMBL" id="CP074694">
    <property type="protein sequence ID" value="QVL33478.1"/>
    <property type="molecule type" value="Genomic_DNA"/>
</dbReference>
<organism evidence="1 2">
    <name type="scientific">Telmatocola sphagniphila</name>
    <dbReference type="NCBI Taxonomy" id="1123043"/>
    <lineage>
        <taxon>Bacteria</taxon>
        <taxon>Pseudomonadati</taxon>
        <taxon>Planctomycetota</taxon>
        <taxon>Planctomycetia</taxon>
        <taxon>Gemmatales</taxon>
        <taxon>Gemmataceae</taxon>
    </lineage>
</organism>
<sequence>MSYLPKTESNPITENVWFASGENKLHGLLSYPEDANPHTAVVFAGPHPLLGGNMNNNVVKNICEGLALHFYAALRFDYPGVGQSEGSAINSPQRMAEFWKTSHITGEESFSCDLQAALGFLKNLGQSLPLAIIAYSFGCSLLPLLTLPEQVYAAVLIAPTITKHDYSNFKAFKLPILVVTSEDDFANDNSCLDTWYDSLIMPRKRISRRCDNHFFRGHEEWLLQKVLEFLSSPTR</sequence>
<accession>A0A8E6B7U0</accession>